<dbReference type="AlphaFoldDB" id="E3J276"/>
<dbReference type="OrthoDB" id="3217839at2"/>
<dbReference type="KEGG" id="fri:FraEuI1c_0026"/>
<gene>
    <name evidence="2" type="ordered locus">FraEuI1c_0026</name>
</gene>
<proteinExistence type="predicted"/>
<reference evidence="2 3" key="1">
    <citation type="submission" date="2010-10" db="EMBL/GenBank/DDBJ databases">
        <title>Complete sequence of Frankia sp. EuI1c.</title>
        <authorList>
            <consortium name="US DOE Joint Genome Institute"/>
            <person name="Lucas S."/>
            <person name="Copeland A."/>
            <person name="Lapidus A."/>
            <person name="Cheng J.-F."/>
            <person name="Bruce D."/>
            <person name="Goodwin L."/>
            <person name="Pitluck S."/>
            <person name="Chertkov O."/>
            <person name="Detter J.C."/>
            <person name="Han C."/>
            <person name="Tapia R."/>
            <person name="Land M."/>
            <person name="Hauser L."/>
            <person name="Jeffries C."/>
            <person name="Kyrpides N."/>
            <person name="Ivanova N."/>
            <person name="Mikhailova N."/>
            <person name="Beauchemin N."/>
            <person name="Sen A."/>
            <person name="Sur S.A."/>
            <person name="Gtari M."/>
            <person name="Wall L."/>
            <person name="Tisa L."/>
            <person name="Woyke T."/>
        </authorList>
    </citation>
    <scope>NUCLEOTIDE SEQUENCE [LARGE SCALE GENOMIC DNA]</scope>
    <source>
        <strain evidence="3">DSM 45817 / CECT 9037 / EuI1c</strain>
    </source>
</reference>
<accession>E3J276</accession>
<dbReference type="RefSeq" id="WP_013421237.1">
    <property type="nucleotide sequence ID" value="NC_014666.1"/>
</dbReference>
<protein>
    <submittedName>
        <fullName evidence="2">Uncharacterized protein</fullName>
    </submittedName>
</protein>
<evidence type="ECO:0000313" key="2">
    <source>
        <dbReference type="EMBL" id="ADP78114.1"/>
    </source>
</evidence>
<dbReference type="EMBL" id="CP002299">
    <property type="protein sequence ID" value="ADP78114.1"/>
    <property type="molecule type" value="Genomic_DNA"/>
</dbReference>
<sequence length="87" mass="9249">MPENTPDPSASDSADYHPTPVELDRALAEMARVSLQGHYAYACGALRFVAEELVTGRADEHTIAAARYALALAEVARGASDHLPEVA</sequence>
<name>E3J276_PSEI1</name>
<organism evidence="2 3">
    <name type="scientific">Pseudofrankia inefficax (strain DSM 45817 / CECT 9037 / DDB 130130 / EuI1c)</name>
    <name type="common">Frankia inefficax</name>
    <dbReference type="NCBI Taxonomy" id="298654"/>
    <lineage>
        <taxon>Bacteria</taxon>
        <taxon>Bacillati</taxon>
        <taxon>Actinomycetota</taxon>
        <taxon>Actinomycetes</taxon>
        <taxon>Frankiales</taxon>
        <taxon>Frankiaceae</taxon>
        <taxon>Pseudofrankia</taxon>
    </lineage>
</organism>
<feature type="compositionally biased region" description="Polar residues" evidence="1">
    <location>
        <begin position="1"/>
        <end position="12"/>
    </location>
</feature>
<keyword evidence="3" id="KW-1185">Reference proteome</keyword>
<dbReference type="InParanoid" id="E3J276"/>
<dbReference type="HOGENOM" id="CLU_2478848_0_0_11"/>
<dbReference type="STRING" id="298654.FraEuI1c_0026"/>
<dbReference type="Proteomes" id="UP000002484">
    <property type="component" value="Chromosome"/>
</dbReference>
<feature type="region of interest" description="Disordered" evidence="1">
    <location>
        <begin position="1"/>
        <end position="20"/>
    </location>
</feature>
<evidence type="ECO:0000313" key="3">
    <source>
        <dbReference type="Proteomes" id="UP000002484"/>
    </source>
</evidence>
<evidence type="ECO:0000256" key="1">
    <source>
        <dbReference type="SAM" id="MobiDB-lite"/>
    </source>
</evidence>